<feature type="domain" description="Peptidase S49" evidence="5">
    <location>
        <begin position="127"/>
        <end position="274"/>
    </location>
</feature>
<dbReference type="PRINTS" id="PR00127">
    <property type="entry name" value="CLPPROTEASEP"/>
</dbReference>
<gene>
    <name evidence="6" type="ORF">N784_15795</name>
</gene>
<dbReference type="Gene3D" id="3.90.226.10">
    <property type="entry name" value="2-enoyl-CoA Hydratase, Chain A, domain 1"/>
    <property type="match status" value="1"/>
</dbReference>
<evidence type="ECO:0000256" key="4">
    <source>
        <dbReference type="ARBA" id="ARBA00022825"/>
    </source>
</evidence>
<organism evidence="6 7">
    <name type="scientific">Pontibacillus litoralis JSM 072002</name>
    <dbReference type="NCBI Taxonomy" id="1385512"/>
    <lineage>
        <taxon>Bacteria</taxon>
        <taxon>Bacillati</taxon>
        <taxon>Bacillota</taxon>
        <taxon>Bacilli</taxon>
        <taxon>Bacillales</taxon>
        <taxon>Bacillaceae</taxon>
        <taxon>Pontibacillus</taxon>
    </lineage>
</organism>
<dbReference type="PANTHER" id="PTHR42987:SF7">
    <property type="entry name" value="SIGNAL PEPTIDE PEPTIDASE SPPA-RELATED"/>
    <property type="match status" value="1"/>
</dbReference>
<dbReference type="AlphaFoldDB" id="A0A0A5G863"/>
<protein>
    <submittedName>
        <fullName evidence="6">Signal peptide protein</fullName>
    </submittedName>
</protein>
<dbReference type="STRING" id="1385512.N784_15795"/>
<comment type="caution">
    <text evidence="6">The sequence shown here is derived from an EMBL/GenBank/DDBJ whole genome shotgun (WGS) entry which is preliminary data.</text>
</comment>
<evidence type="ECO:0000256" key="2">
    <source>
        <dbReference type="ARBA" id="ARBA00022670"/>
    </source>
</evidence>
<sequence length="327" mass="36007">MKKRMIALVIAASILFVGIIFQAVGLFMTENFTQSTTSMLGVNEPAEKVVENGDLTNRIAMIDVDGTIMNTAASPFGGAGYQHEQFLEELETIKEDASIKGVLLNVNSPGGGVYESAEIHDKLLEIKEADKSLYVSMGSMAASGGYYIAAPADQIYASKETLTGSLGVIMQSVNYQELADKFGIKYNTFKSGEFKDIMNPMREMTKEEKAIMQEMVDESYEQFVQIISEGRDMPKGEVKRLADGRIYSGQQAVENGLVDEIGFQEDALLALKEEIGGNPQIIEYDAGFGTLFGMPLAENILPNSEARMVEQLLKNRQGPKLMYMYTE</sequence>
<dbReference type="InterPro" id="IPR001907">
    <property type="entry name" value="ClpP"/>
</dbReference>
<dbReference type="Proteomes" id="UP000030401">
    <property type="component" value="Unassembled WGS sequence"/>
</dbReference>
<evidence type="ECO:0000256" key="3">
    <source>
        <dbReference type="ARBA" id="ARBA00022801"/>
    </source>
</evidence>
<dbReference type="Pfam" id="PF01343">
    <property type="entry name" value="Peptidase_S49"/>
    <property type="match status" value="1"/>
</dbReference>
<accession>A0A0A5G863</accession>
<dbReference type="InterPro" id="IPR002142">
    <property type="entry name" value="Peptidase_S49"/>
</dbReference>
<dbReference type="SUPFAM" id="SSF52096">
    <property type="entry name" value="ClpP/crotonase"/>
    <property type="match status" value="1"/>
</dbReference>
<dbReference type="GO" id="GO:0006508">
    <property type="term" value="P:proteolysis"/>
    <property type="evidence" value="ECO:0007669"/>
    <property type="project" value="UniProtKB-KW"/>
</dbReference>
<proteinExistence type="inferred from homology"/>
<keyword evidence="4" id="KW-0720">Serine protease</keyword>
<reference evidence="6 7" key="1">
    <citation type="submission" date="2013-08" db="EMBL/GenBank/DDBJ databases">
        <authorList>
            <person name="Huang J."/>
            <person name="Wang G."/>
        </authorList>
    </citation>
    <scope>NUCLEOTIDE SEQUENCE [LARGE SCALE GENOMIC DNA]</scope>
    <source>
        <strain evidence="6 7">JSM 072002</strain>
    </source>
</reference>
<dbReference type="CDD" id="cd07023">
    <property type="entry name" value="S49_Sppa_N_C"/>
    <property type="match status" value="1"/>
</dbReference>
<dbReference type="EMBL" id="AVPG01000007">
    <property type="protein sequence ID" value="KGX87363.1"/>
    <property type="molecule type" value="Genomic_DNA"/>
</dbReference>
<keyword evidence="2" id="KW-0645">Protease</keyword>
<evidence type="ECO:0000259" key="5">
    <source>
        <dbReference type="Pfam" id="PF01343"/>
    </source>
</evidence>
<comment type="similarity">
    <text evidence="1">Belongs to the peptidase S49 family.</text>
</comment>
<evidence type="ECO:0000313" key="6">
    <source>
        <dbReference type="EMBL" id="KGX87363.1"/>
    </source>
</evidence>
<dbReference type="GO" id="GO:0004176">
    <property type="term" value="F:ATP-dependent peptidase activity"/>
    <property type="evidence" value="ECO:0007669"/>
    <property type="project" value="InterPro"/>
</dbReference>
<dbReference type="InterPro" id="IPR029045">
    <property type="entry name" value="ClpP/crotonase-like_dom_sf"/>
</dbReference>
<evidence type="ECO:0000313" key="7">
    <source>
        <dbReference type="Proteomes" id="UP000030401"/>
    </source>
</evidence>
<dbReference type="eggNOG" id="COG0616">
    <property type="taxonomic scope" value="Bacteria"/>
</dbReference>
<keyword evidence="3" id="KW-0378">Hydrolase</keyword>
<dbReference type="PANTHER" id="PTHR42987">
    <property type="entry name" value="PEPTIDASE S49"/>
    <property type="match status" value="1"/>
</dbReference>
<keyword evidence="7" id="KW-1185">Reference proteome</keyword>
<dbReference type="GO" id="GO:0004252">
    <property type="term" value="F:serine-type endopeptidase activity"/>
    <property type="evidence" value="ECO:0007669"/>
    <property type="project" value="InterPro"/>
</dbReference>
<dbReference type="OrthoDB" id="9764363at2"/>
<dbReference type="RefSeq" id="WP_036833539.1">
    <property type="nucleotide sequence ID" value="NZ_AVPG01000007.1"/>
</dbReference>
<evidence type="ECO:0000256" key="1">
    <source>
        <dbReference type="ARBA" id="ARBA00008683"/>
    </source>
</evidence>
<dbReference type="NCBIfam" id="TIGR00706">
    <property type="entry name" value="SppA_dom"/>
    <property type="match status" value="1"/>
</dbReference>
<dbReference type="InterPro" id="IPR004635">
    <property type="entry name" value="Pept_S49_SppA"/>
</dbReference>
<name>A0A0A5G863_9BACI</name>
<dbReference type="InterPro" id="IPR047272">
    <property type="entry name" value="S49_SppA_C"/>
</dbReference>